<dbReference type="InterPro" id="IPR008457">
    <property type="entry name" value="Cu-R_CopD_dom"/>
</dbReference>
<dbReference type="PANTHER" id="PTHR34820:SF4">
    <property type="entry name" value="INNER MEMBRANE PROTEIN YEBZ"/>
    <property type="match status" value="1"/>
</dbReference>
<keyword evidence="4 6" id="KW-1133">Transmembrane helix</keyword>
<dbReference type="GO" id="GO:0006825">
    <property type="term" value="P:copper ion transport"/>
    <property type="evidence" value="ECO:0007669"/>
    <property type="project" value="InterPro"/>
</dbReference>
<sequence>MGARGLSGFAGPVTMVLMTSAQRSDSELNRQNSTTRPKNSHRAKASWPVYAAGVIVAGFVAGFVSLFFLQDSLAALGIPDPGRLTTFGLPFFRGVAWIFMALAVGSYLSSAFFISPSVPEGDNSRLIEAPLSVDGHVASRTGTIAAWAVAATALVEVPLVMSDISGTPFVDVLNPQMMSMALEQVATARAWLWTAGIAALVAIGGMLSRRWASQPLLFAGSIAMLIPLGMEGHSAAGGDHDYGTNTFLWHLLFMLLWVGGLLGLIAHGRRLGPDMTTAVRRYSNIALACFIAMGITGVINAAVRIEFSDWFTTRYGLIVVAKTVLTVALGVFGVLHRTRTIPQLAARPALFIRVAVVEVLVMAATVGVAITMGRTPPPPPRDPNLSTMAVELGYDLEVAPTVTNVWTMFRFDIMFGTIAMLLAGFYGYALYRLRRRGLTWSAGRTAWWMLGCATLFVVMSTGIGIYIPAMYSMHMLGHMILSMVVPLFLVLGAPLTLIMEAFQPGEPGRPGIHDWAEALTKSKVLAVVTNPFVNVIQFLIFFYVVYLSFPLYEVAISEHAGHVIMNWIFIISGYVYFWEVIGPDPLPKRAPTYVRLAILFASLPLHMFAGVYLMQLTRILGETFYSGLGLPWDIDLYQDQRVGGGIAWGFGQFPLVVVFGRLFIEWLREDRSEAVRHDAKADIDGDADIEEYNKMLAALASDGNTNRFRER</sequence>
<evidence type="ECO:0000256" key="4">
    <source>
        <dbReference type="ARBA" id="ARBA00022989"/>
    </source>
</evidence>
<feature type="transmembrane region" description="Helical" evidence="6">
    <location>
        <begin position="315"/>
        <end position="338"/>
    </location>
</feature>
<evidence type="ECO:0000259" key="7">
    <source>
        <dbReference type="Pfam" id="PF05425"/>
    </source>
</evidence>
<feature type="transmembrane region" description="Helical" evidence="6">
    <location>
        <begin position="285"/>
        <end position="303"/>
    </location>
</feature>
<feature type="transmembrane region" description="Helical" evidence="6">
    <location>
        <begin position="593"/>
        <end position="614"/>
    </location>
</feature>
<evidence type="ECO:0000256" key="3">
    <source>
        <dbReference type="ARBA" id="ARBA00022692"/>
    </source>
</evidence>
<dbReference type="Pfam" id="PF09678">
    <property type="entry name" value="Caa3_CtaG"/>
    <property type="match status" value="1"/>
</dbReference>
<gene>
    <name evidence="8" type="ORF">CENDO_08955</name>
</gene>
<organism evidence="8 9">
    <name type="scientific">Corynebacterium endometrii</name>
    <dbReference type="NCBI Taxonomy" id="2488819"/>
    <lineage>
        <taxon>Bacteria</taxon>
        <taxon>Bacillati</taxon>
        <taxon>Actinomycetota</taxon>
        <taxon>Actinomycetes</taxon>
        <taxon>Mycobacteriales</taxon>
        <taxon>Corynebacteriaceae</taxon>
        <taxon>Corynebacterium</taxon>
    </lineage>
</organism>
<dbReference type="InterPro" id="IPR019108">
    <property type="entry name" value="Caa3_assmbl_CtaG-rel"/>
</dbReference>
<feature type="transmembrane region" description="Helical" evidence="6">
    <location>
        <begin position="90"/>
        <end position="114"/>
    </location>
</feature>
<evidence type="ECO:0000313" key="8">
    <source>
        <dbReference type="EMBL" id="QCB29059.1"/>
    </source>
</evidence>
<feature type="transmembrane region" description="Helical" evidence="6">
    <location>
        <begin position="564"/>
        <end position="581"/>
    </location>
</feature>
<keyword evidence="9" id="KW-1185">Reference proteome</keyword>
<feature type="domain" description="Copper resistance protein D" evidence="7">
    <location>
        <begin position="278"/>
        <end position="371"/>
    </location>
</feature>
<feature type="transmembrane region" description="Helical" evidence="6">
    <location>
        <begin position="247"/>
        <end position="265"/>
    </location>
</feature>
<evidence type="ECO:0000313" key="9">
    <source>
        <dbReference type="Proteomes" id="UP000296352"/>
    </source>
</evidence>
<accession>A0A4P7QHD7</accession>
<dbReference type="KEGG" id="cee:CENDO_08955"/>
<dbReference type="GO" id="GO:0005886">
    <property type="term" value="C:plasma membrane"/>
    <property type="evidence" value="ECO:0007669"/>
    <property type="project" value="UniProtKB-SubCell"/>
</dbReference>
<dbReference type="Pfam" id="PF05425">
    <property type="entry name" value="CopD"/>
    <property type="match status" value="1"/>
</dbReference>
<comment type="subcellular location">
    <subcellularLocation>
        <location evidence="1">Cell membrane</location>
        <topology evidence="1">Multi-pass membrane protein</topology>
    </subcellularLocation>
</comment>
<keyword evidence="5 6" id="KW-0472">Membrane</keyword>
<dbReference type="PANTHER" id="PTHR34820">
    <property type="entry name" value="INNER MEMBRANE PROTEIN YEBZ"/>
    <property type="match status" value="1"/>
</dbReference>
<evidence type="ECO:0000256" key="1">
    <source>
        <dbReference type="ARBA" id="ARBA00004651"/>
    </source>
</evidence>
<dbReference type="EMBL" id="CP039247">
    <property type="protein sequence ID" value="QCB29059.1"/>
    <property type="molecule type" value="Genomic_DNA"/>
</dbReference>
<feature type="transmembrane region" description="Helical" evidence="6">
    <location>
        <begin position="523"/>
        <end position="544"/>
    </location>
</feature>
<proteinExistence type="predicted"/>
<evidence type="ECO:0000256" key="6">
    <source>
        <dbReference type="SAM" id="Phobius"/>
    </source>
</evidence>
<feature type="transmembrane region" description="Helical" evidence="6">
    <location>
        <begin position="413"/>
        <end position="433"/>
    </location>
</feature>
<feature type="transmembrane region" description="Helical" evidence="6">
    <location>
        <begin position="47"/>
        <end position="69"/>
    </location>
</feature>
<reference evidence="8 9" key="1">
    <citation type="submission" date="2019-04" db="EMBL/GenBank/DDBJ databases">
        <title>Corynebacterium endometrii sp. nov., isolated from the uterus of a cow with endometritis.</title>
        <authorList>
            <person name="Ballas P."/>
            <person name="Ruckert C."/>
            <person name="Wagener K."/>
            <person name="Drillich M."/>
            <person name="Kaempfer P."/>
            <person name="Busse H.-J."/>
            <person name="Ehling-Schulz M."/>
        </authorList>
    </citation>
    <scope>NUCLEOTIDE SEQUENCE [LARGE SCALE GENOMIC DNA]</scope>
    <source>
        <strain evidence="8 9">LMM-1653</strain>
    </source>
</reference>
<feature type="transmembrane region" description="Helical" evidence="6">
    <location>
        <begin position="215"/>
        <end position="235"/>
    </location>
</feature>
<name>A0A4P7QHD7_9CORY</name>
<feature type="transmembrane region" description="Helical" evidence="6">
    <location>
        <begin position="190"/>
        <end position="208"/>
    </location>
</feature>
<feature type="transmembrane region" description="Helical" evidence="6">
    <location>
        <begin position="645"/>
        <end position="664"/>
    </location>
</feature>
<keyword evidence="3 6" id="KW-0812">Transmembrane</keyword>
<feature type="transmembrane region" description="Helical" evidence="6">
    <location>
        <begin position="445"/>
        <end position="467"/>
    </location>
</feature>
<dbReference type="AlphaFoldDB" id="A0A4P7QHD7"/>
<evidence type="ECO:0000256" key="5">
    <source>
        <dbReference type="ARBA" id="ARBA00023136"/>
    </source>
</evidence>
<evidence type="ECO:0000256" key="2">
    <source>
        <dbReference type="ARBA" id="ARBA00022475"/>
    </source>
</evidence>
<feature type="transmembrane region" description="Helical" evidence="6">
    <location>
        <begin position="479"/>
        <end position="502"/>
    </location>
</feature>
<feature type="transmembrane region" description="Helical" evidence="6">
    <location>
        <begin position="350"/>
        <end position="372"/>
    </location>
</feature>
<protein>
    <submittedName>
        <fullName evidence="8">Cytochrome c oxidase caa3 assembly factor</fullName>
    </submittedName>
</protein>
<keyword evidence="2" id="KW-1003">Cell membrane</keyword>
<dbReference type="Proteomes" id="UP000296352">
    <property type="component" value="Chromosome"/>
</dbReference>
<dbReference type="InterPro" id="IPR032694">
    <property type="entry name" value="CopC/D"/>
</dbReference>